<sequence length="265" mass="28619">MPPFRLLVTPPLPGPDNMALDDVLLDRARATGECVLRLYAWSSPTLSFGRHQKARGLYDPARLAERGVSTVRRPTGGRAVLHHREITYSVTAPLGALAPVGAPLRDAYARINRLLVAALRRLGVDAREAVPVGRAPHPDGAPCFEVPTGGELVLDGPAGAAKLVGSAQWQEQGALLQHGSILVDDDQSIVTRLTARPLPDVPPPATLRAALGRAPSLAETAAAFDAALRELEDPDPRPLDVDPPLRAALDRTRERYLDPDWTWRR</sequence>
<organism evidence="2 3">
    <name type="scientific">Gemmatirosa kalamazoonensis</name>
    <dbReference type="NCBI Taxonomy" id="861299"/>
    <lineage>
        <taxon>Bacteria</taxon>
        <taxon>Pseudomonadati</taxon>
        <taxon>Gemmatimonadota</taxon>
        <taxon>Gemmatimonadia</taxon>
        <taxon>Gemmatimonadales</taxon>
        <taxon>Gemmatimonadaceae</taxon>
        <taxon>Gemmatirosa</taxon>
    </lineage>
</organism>
<dbReference type="InterPro" id="IPR050664">
    <property type="entry name" value="Octanoyltrans_LipM/LipL"/>
</dbReference>
<dbReference type="PATRIC" id="fig|861299.3.peg.2733"/>
<dbReference type="InterPro" id="IPR004143">
    <property type="entry name" value="BPL_LPL_catalytic"/>
</dbReference>
<gene>
    <name evidence="2" type="ORF">J421_2684</name>
</gene>
<name>W0RHI3_9BACT</name>
<dbReference type="GO" id="GO:0016874">
    <property type="term" value="F:ligase activity"/>
    <property type="evidence" value="ECO:0007669"/>
    <property type="project" value="UniProtKB-KW"/>
</dbReference>
<dbReference type="OrthoDB" id="9774653at2"/>
<dbReference type="eggNOG" id="COG0095">
    <property type="taxonomic scope" value="Bacteria"/>
</dbReference>
<protein>
    <submittedName>
        <fullName evidence="2">Biotin/lipoate A/B protein ligase</fullName>
    </submittedName>
</protein>
<dbReference type="EMBL" id="CP007128">
    <property type="protein sequence ID" value="AHG90221.1"/>
    <property type="molecule type" value="Genomic_DNA"/>
</dbReference>
<dbReference type="SUPFAM" id="SSF55681">
    <property type="entry name" value="Class II aaRS and biotin synthetases"/>
    <property type="match status" value="1"/>
</dbReference>
<evidence type="ECO:0000259" key="1">
    <source>
        <dbReference type="PROSITE" id="PS51733"/>
    </source>
</evidence>
<dbReference type="PANTHER" id="PTHR43679">
    <property type="entry name" value="OCTANOYLTRANSFERASE LIPM-RELATED"/>
    <property type="match status" value="1"/>
</dbReference>
<feature type="domain" description="BPL/LPL catalytic" evidence="1">
    <location>
        <begin position="30"/>
        <end position="236"/>
    </location>
</feature>
<evidence type="ECO:0000313" key="3">
    <source>
        <dbReference type="Proteomes" id="UP000019151"/>
    </source>
</evidence>
<dbReference type="STRING" id="861299.J421_2684"/>
<dbReference type="KEGG" id="gba:J421_2684"/>
<dbReference type="Proteomes" id="UP000019151">
    <property type="component" value="Chromosome"/>
</dbReference>
<dbReference type="PANTHER" id="PTHR43679:SF2">
    <property type="entry name" value="OCTANOYL-[GCVH]:PROTEIN N-OCTANOYLTRANSFERASE"/>
    <property type="match status" value="1"/>
</dbReference>
<keyword evidence="3" id="KW-1185">Reference proteome</keyword>
<accession>W0RHI3</accession>
<dbReference type="InterPro" id="IPR045864">
    <property type="entry name" value="aa-tRNA-synth_II/BPL/LPL"/>
</dbReference>
<dbReference type="Gene3D" id="3.30.930.10">
    <property type="entry name" value="Bira Bifunctional Protein, Domain 2"/>
    <property type="match status" value="1"/>
</dbReference>
<dbReference type="RefSeq" id="WP_025411691.1">
    <property type="nucleotide sequence ID" value="NZ_CP007128.1"/>
</dbReference>
<dbReference type="Pfam" id="PF21948">
    <property type="entry name" value="LplA-B_cat"/>
    <property type="match status" value="1"/>
</dbReference>
<reference evidence="2 3" key="1">
    <citation type="journal article" date="2014" name="Genome Announc.">
        <title>Genome Sequence and Methylome of Soil Bacterium Gemmatirosa kalamazoonensis KBS708T, a Member of the Rarely Cultivated Gemmatimonadetes Phylum.</title>
        <authorList>
            <person name="Debruyn J.M."/>
            <person name="Radosevich M."/>
            <person name="Wommack K.E."/>
            <person name="Polson S.W."/>
            <person name="Hauser L.J."/>
            <person name="Fawaz M.N."/>
            <person name="Korlach J."/>
            <person name="Tsai Y.C."/>
        </authorList>
    </citation>
    <scope>NUCLEOTIDE SEQUENCE [LARGE SCALE GENOMIC DNA]</scope>
    <source>
        <strain evidence="2 3">KBS708</strain>
    </source>
</reference>
<dbReference type="AlphaFoldDB" id="W0RHI3"/>
<dbReference type="HOGENOM" id="CLU_022986_5_0_0"/>
<evidence type="ECO:0000313" key="2">
    <source>
        <dbReference type="EMBL" id="AHG90221.1"/>
    </source>
</evidence>
<dbReference type="PROSITE" id="PS51733">
    <property type="entry name" value="BPL_LPL_CATALYTIC"/>
    <property type="match status" value="1"/>
</dbReference>
<proteinExistence type="predicted"/>
<keyword evidence="2" id="KW-0436">Ligase</keyword>
<dbReference type="FunCoup" id="W0RHI3">
    <property type="interactions" value="98"/>
</dbReference>
<dbReference type="InParanoid" id="W0RHI3"/>